<gene>
    <name evidence="1" type="ORF">NT2_25_00070</name>
</gene>
<name>U2YC77_9SPHN</name>
<dbReference type="RefSeq" id="WP_021691989.1">
    <property type="nucleotide sequence ID" value="NZ_BASZ01000025.1"/>
</dbReference>
<keyword evidence="2" id="KW-1185">Reference proteome</keyword>
<comment type="caution">
    <text evidence="1">The sequence shown here is derived from an EMBL/GenBank/DDBJ whole genome shotgun (WGS) entry which is preliminary data.</text>
</comment>
<dbReference type="Proteomes" id="UP000016568">
    <property type="component" value="Unassembled WGS sequence"/>
</dbReference>
<dbReference type="KEGG" id="ntd:EGO55_04225"/>
<evidence type="ECO:0000313" key="1">
    <source>
        <dbReference type="EMBL" id="GAD51171.1"/>
    </source>
</evidence>
<dbReference type="AlphaFoldDB" id="U2YC77"/>
<dbReference type="EMBL" id="BASZ01000025">
    <property type="protein sequence ID" value="GAD51171.1"/>
    <property type="molecule type" value="Genomic_DNA"/>
</dbReference>
<accession>U2YC77</accession>
<organism evidence="1 2">
    <name type="scientific">Caenibius tardaugens NBRC 16725</name>
    <dbReference type="NCBI Taxonomy" id="1219035"/>
    <lineage>
        <taxon>Bacteria</taxon>
        <taxon>Pseudomonadati</taxon>
        <taxon>Pseudomonadota</taxon>
        <taxon>Alphaproteobacteria</taxon>
        <taxon>Sphingomonadales</taxon>
        <taxon>Erythrobacteraceae</taxon>
        <taxon>Caenibius</taxon>
    </lineage>
</organism>
<proteinExistence type="predicted"/>
<dbReference type="OrthoDB" id="4638417at2"/>
<evidence type="ECO:0000313" key="2">
    <source>
        <dbReference type="Proteomes" id="UP000016568"/>
    </source>
</evidence>
<dbReference type="eggNOG" id="ENOG5033ERF">
    <property type="taxonomic scope" value="Bacteria"/>
</dbReference>
<reference evidence="1 2" key="1">
    <citation type="submission" date="2013-09" db="EMBL/GenBank/DDBJ databases">
        <title>Whole genome shotgun sequence of Novosphingobium tardaugens NBRC 16725.</title>
        <authorList>
            <person name="Isaki S."/>
            <person name="Hosoyama A."/>
            <person name="Tsuchikane K."/>
            <person name="Katsumata H."/>
            <person name="Ando Y."/>
            <person name="Yamazaki S."/>
            <person name="Fujita N."/>
        </authorList>
    </citation>
    <scope>NUCLEOTIDE SEQUENCE [LARGE SCALE GENOMIC DNA]</scope>
    <source>
        <strain evidence="1 2">NBRC 16725</strain>
    </source>
</reference>
<protein>
    <recommendedName>
        <fullName evidence="3">NIPSNAP domain-containing protein</fullName>
    </recommendedName>
</protein>
<sequence length="112" mass="12828">MVFVIDELLAKQGQGQVLYEAYMARYAPGAEARGMVLKQRLVEPAMWLDQGNNRLIFIWEQAHVGAVWGAKQQARMDTAVDHWWEEEAPTFIESRQRYTTAEADTLEALTNV</sequence>
<evidence type="ECO:0008006" key="3">
    <source>
        <dbReference type="Google" id="ProtNLM"/>
    </source>
</evidence>